<keyword evidence="3" id="KW-1185">Reference proteome</keyword>
<dbReference type="Pfam" id="PF24849">
    <property type="entry name" value="DUF7724"/>
    <property type="match status" value="1"/>
</dbReference>
<organism evidence="2 3">
    <name type="scientific">Porcincola intestinalis</name>
    <dbReference type="NCBI Taxonomy" id="2606632"/>
    <lineage>
        <taxon>Bacteria</taxon>
        <taxon>Bacillati</taxon>
        <taxon>Bacillota</taxon>
        <taxon>Clostridia</taxon>
        <taxon>Lachnospirales</taxon>
        <taxon>Lachnospiraceae</taxon>
        <taxon>Porcincola</taxon>
    </lineage>
</organism>
<accession>A0A6L5X8T4</accession>
<dbReference type="InterPro" id="IPR056141">
    <property type="entry name" value="DUF7724"/>
</dbReference>
<comment type="caution">
    <text evidence="2">The sequence shown here is derived from an EMBL/GenBank/DDBJ whole genome shotgun (WGS) entry which is preliminary data.</text>
</comment>
<reference evidence="2 3" key="1">
    <citation type="submission" date="2019-08" db="EMBL/GenBank/DDBJ databases">
        <title>In-depth cultivation of the pig gut microbiome towards novel bacterial diversity and tailored functional studies.</title>
        <authorList>
            <person name="Wylensek D."/>
            <person name="Hitch T.C.A."/>
            <person name="Clavel T."/>
        </authorList>
    </citation>
    <scope>NUCLEOTIDE SEQUENCE [LARGE SCALE GENOMIC DNA]</scope>
    <source>
        <strain evidence="2 3">Oil+RF-744-WCA-WT-11</strain>
    </source>
</reference>
<feature type="domain" description="DUF7724" evidence="1">
    <location>
        <begin position="2"/>
        <end position="86"/>
    </location>
</feature>
<dbReference type="EMBL" id="VULZ01000020">
    <property type="protein sequence ID" value="MSS16017.1"/>
    <property type="molecule type" value="Genomic_DNA"/>
</dbReference>
<evidence type="ECO:0000259" key="1">
    <source>
        <dbReference type="Pfam" id="PF24849"/>
    </source>
</evidence>
<name>A0A6L5X8T4_9FIRM</name>
<evidence type="ECO:0000313" key="3">
    <source>
        <dbReference type="Proteomes" id="UP000481852"/>
    </source>
</evidence>
<dbReference type="RefSeq" id="WP_154527429.1">
    <property type="nucleotide sequence ID" value="NZ_VULZ01000020.1"/>
</dbReference>
<protein>
    <recommendedName>
        <fullName evidence="1">DUF7724 domain-containing protein</fullName>
    </recommendedName>
</protein>
<gene>
    <name evidence="2" type="ORF">FYJ35_13440</name>
</gene>
<dbReference type="AlphaFoldDB" id="A0A6L5X8T4"/>
<proteinExistence type="predicted"/>
<sequence length="88" mass="10305">MKARLGNKDGYTTFSFGDTTVRFTAPYSLEYYSRVKEWDNGYLVVDAKYDHNRQDEEEYIDLVPIFRDLYIPESVLHDISSVEVVKNA</sequence>
<dbReference type="Proteomes" id="UP000481852">
    <property type="component" value="Unassembled WGS sequence"/>
</dbReference>
<evidence type="ECO:0000313" key="2">
    <source>
        <dbReference type="EMBL" id="MSS16017.1"/>
    </source>
</evidence>